<name>A0ABT0M1E8_9RHOB</name>
<dbReference type="EMBL" id="JALZWP010000006">
    <property type="protein sequence ID" value="MCL1628676.1"/>
    <property type="molecule type" value="Genomic_DNA"/>
</dbReference>
<evidence type="ECO:0000313" key="1">
    <source>
        <dbReference type="EMBL" id="MCL1628676.1"/>
    </source>
</evidence>
<evidence type="ECO:0000313" key="2">
    <source>
        <dbReference type="Proteomes" id="UP001202550"/>
    </source>
</evidence>
<dbReference type="RefSeq" id="WP_249058011.1">
    <property type="nucleotide sequence ID" value="NZ_JALZWP010000006.1"/>
</dbReference>
<reference evidence="1 2" key="1">
    <citation type="submission" date="2022-05" db="EMBL/GenBank/DDBJ databases">
        <title>Seasonal and diel survey of microbial diversity of the Tyrrhenian coast.</title>
        <authorList>
            <person name="Gattoni G."/>
            <person name="Corral P."/>
        </authorList>
    </citation>
    <scope>NUCLEOTIDE SEQUENCE [LARGE SCALE GENOMIC DNA]</scope>
    <source>
        <strain evidence="1 2">V10</strain>
    </source>
</reference>
<sequence length="186" mass="19972">MSDTTFTPRPDVEDAFPLVAKVCAHWAGLRTRHALPARGALDPAALAEALPHVFLGELVSPRVARIRLCGHGVEDVMGMDLRGMPLTALFGSDARDDIMAALEQVGRGVRAMLALQAEPGFGQPEMTAQLALMPLTGADGRITHVLGVLERRGQIGRRPRRFATARTAPVIEDSAPMLRVIIGGKR</sequence>
<comment type="caution">
    <text evidence="1">The sequence shown here is derived from an EMBL/GenBank/DDBJ whole genome shotgun (WGS) entry which is preliminary data.</text>
</comment>
<protein>
    <submittedName>
        <fullName evidence="1">PAS domain-containing protein</fullName>
    </submittedName>
</protein>
<keyword evidence="2" id="KW-1185">Reference proteome</keyword>
<accession>A0ABT0M1E8</accession>
<proteinExistence type="predicted"/>
<dbReference type="Pfam" id="PF07310">
    <property type="entry name" value="PAS_5"/>
    <property type="match status" value="1"/>
</dbReference>
<organism evidence="1 2">
    <name type="scientific">Roseinatronobacter domitianus</name>
    <dbReference type="NCBI Taxonomy" id="2940293"/>
    <lineage>
        <taxon>Bacteria</taxon>
        <taxon>Pseudomonadati</taxon>
        <taxon>Pseudomonadota</taxon>
        <taxon>Alphaproteobacteria</taxon>
        <taxon>Rhodobacterales</taxon>
        <taxon>Paracoccaceae</taxon>
        <taxon>Roseinatronobacter</taxon>
    </lineage>
</organism>
<dbReference type="Proteomes" id="UP001202550">
    <property type="component" value="Unassembled WGS sequence"/>
</dbReference>
<dbReference type="InterPro" id="IPR009922">
    <property type="entry name" value="DUF1457"/>
</dbReference>
<gene>
    <name evidence="1" type="ORF">M3N55_08030</name>
</gene>